<evidence type="ECO:0000259" key="1">
    <source>
        <dbReference type="Pfam" id="PF05175"/>
    </source>
</evidence>
<dbReference type="EMBL" id="JALLAZ020001159">
    <property type="protein sequence ID" value="KAL3779500.1"/>
    <property type="molecule type" value="Genomic_DNA"/>
</dbReference>
<dbReference type="InterPro" id="IPR002052">
    <property type="entry name" value="DNA_methylase_N6_adenine_CS"/>
</dbReference>
<dbReference type="Proteomes" id="UP001530315">
    <property type="component" value="Unassembled WGS sequence"/>
</dbReference>
<protein>
    <recommendedName>
        <fullName evidence="1">Methyltransferase small domain-containing protein</fullName>
    </recommendedName>
</protein>
<dbReference type="Gene3D" id="3.40.50.150">
    <property type="entry name" value="Vaccinia Virus protein VP39"/>
    <property type="match status" value="1"/>
</dbReference>
<organism evidence="2 3">
    <name type="scientific">Stephanodiscus triporus</name>
    <dbReference type="NCBI Taxonomy" id="2934178"/>
    <lineage>
        <taxon>Eukaryota</taxon>
        <taxon>Sar</taxon>
        <taxon>Stramenopiles</taxon>
        <taxon>Ochrophyta</taxon>
        <taxon>Bacillariophyta</taxon>
        <taxon>Coscinodiscophyceae</taxon>
        <taxon>Thalassiosirophycidae</taxon>
        <taxon>Stephanodiscales</taxon>
        <taxon>Stephanodiscaceae</taxon>
        <taxon>Stephanodiscus</taxon>
    </lineage>
</organism>
<dbReference type="PANTHER" id="PTHR18895">
    <property type="entry name" value="HEMK METHYLTRANSFERASE"/>
    <property type="match status" value="1"/>
</dbReference>
<keyword evidence="3" id="KW-1185">Reference proteome</keyword>
<dbReference type="InterPro" id="IPR007848">
    <property type="entry name" value="Small_mtfrase_dom"/>
</dbReference>
<dbReference type="InterPro" id="IPR050320">
    <property type="entry name" value="N5-glutamine_MTase"/>
</dbReference>
<feature type="domain" description="Methyltransferase small" evidence="1">
    <location>
        <begin position="2"/>
        <end position="129"/>
    </location>
</feature>
<name>A0ABD3NU95_9STRA</name>
<dbReference type="AlphaFoldDB" id="A0ABD3NU95"/>
<reference evidence="2 3" key="1">
    <citation type="submission" date="2024-10" db="EMBL/GenBank/DDBJ databases">
        <title>Updated reference genomes for cyclostephanoid diatoms.</title>
        <authorList>
            <person name="Roberts W.R."/>
            <person name="Alverson A.J."/>
        </authorList>
    </citation>
    <scope>NUCLEOTIDE SEQUENCE [LARGE SCALE GENOMIC DNA]</scope>
    <source>
        <strain evidence="2 3">AJA276-08</strain>
    </source>
</reference>
<dbReference type="InterPro" id="IPR029063">
    <property type="entry name" value="SAM-dependent_MTases_sf"/>
</dbReference>
<dbReference type="PANTHER" id="PTHR18895:SF74">
    <property type="entry name" value="MTRF1L RELEASE FACTOR GLUTAMINE METHYLTRANSFERASE"/>
    <property type="match status" value="1"/>
</dbReference>
<dbReference type="GO" id="GO:0008757">
    <property type="term" value="F:S-adenosylmethionine-dependent methyltransferase activity"/>
    <property type="evidence" value="ECO:0007669"/>
    <property type="project" value="UniProtKB-ARBA"/>
</dbReference>
<gene>
    <name evidence="2" type="ORF">ACHAW5_010629</name>
</gene>
<evidence type="ECO:0000313" key="3">
    <source>
        <dbReference type="Proteomes" id="UP001530315"/>
    </source>
</evidence>
<dbReference type="Pfam" id="PF05175">
    <property type="entry name" value="MTS"/>
    <property type="match status" value="1"/>
</dbReference>
<accession>A0ABD3NU95</accession>
<evidence type="ECO:0000313" key="2">
    <source>
        <dbReference type="EMBL" id="KAL3779500.1"/>
    </source>
</evidence>
<comment type="caution">
    <text evidence="2">The sequence shown here is derived from an EMBL/GenBank/DDBJ whole genome shotgun (WGS) entry which is preliminary data.</text>
</comment>
<sequence>MLEVGIGTGILSMIMLRRGVVDRVVGTDINPRAVACAMDNARQFDLDDQMDIVLADLFPPDYRQSSSTTTIEGGKGFDVVLFNPPWMPGDAPTMFDSAVHDPDRMLLRRFVSQAHRYVNRNGHVYIILSNLGALLGLFEEQDLHAMFEEGNLELVEVYETKSKGSRAAGNPEDDSWHITDGITNARAREVISLYKLSVKKR</sequence>
<dbReference type="PROSITE" id="PS00092">
    <property type="entry name" value="N6_MTASE"/>
    <property type="match status" value="1"/>
</dbReference>
<dbReference type="SUPFAM" id="SSF53335">
    <property type="entry name" value="S-adenosyl-L-methionine-dependent methyltransferases"/>
    <property type="match status" value="1"/>
</dbReference>
<dbReference type="CDD" id="cd02440">
    <property type="entry name" value="AdoMet_MTases"/>
    <property type="match status" value="1"/>
</dbReference>
<proteinExistence type="predicted"/>